<evidence type="ECO:0000313" key="1">
    <source>
        <dbReference type="EMBL" id="KAA6313901.1"/>
    </source>
</evidence>
<comment type="caution">
    <text evidence="1">The sequence shown here is derived from an EMBL/GenBank/DDBJ whole genome shotgun (WGS) entry which is preliminary data.</text>
</comment>
<organism evidence="1 2">
    <name type="scientific">Streblomastix strix</name>
    <dbReference type="NCBI Taxonomy" id="222440"/>
    <lineage>
        <taxon>Eukaryota</taxon>
        <taxon>Metamonada</taxon>
        <taxon>Preaxostyla</taxon>
        <taxon>Oxymonadida</taxon>
        <taxon>Streblomastigidae</taxon>
        <taxon>Streblomastix</taxon>
    </lineage>
</organism>
<accession>A0A5J4PYH8</accession>
<protein>
    <submittedName>
        <fullName evidence="1">Uncharacterized protein</fullName>
    </submittedName>
</protein>
<gene>
    <name evidence="1" type="ORF">EZS28_055674</name>
</gene>
<sequence length="66" mass="7314">MGICLVGVGYMMRDDIIVVWEWRSGGYGCLKEWVMDFAGVDGDLFGSNPLGGFETVPEPINYCTVF</sequence>
<reference evidence="1 2" key="1">
    <citation type="submission" date="2019-03" db="EMBL/GenBank/DDBJ databases">
        <title>Single cell metagenomics reveals metabolic interactions within the superorganism composed of flagellate Streblomastix strix and complex community of Bacteroidetes bacteria on its surface.</title>
        <authorList>
            <person name="Treitli S.C."/>
            <person name="Kolisko M."/>
            <person name="Husnik F."/>
            <person name="Keeling P."/>
            <person name="Hampl V."/>
        </authorList>
    </citation>
    <scope>NUCLEOTIDE SEQUENCE [LARGE SCALE GENOMIC DNA]</scope>
    <source>
        <strain evidence="1">ST1C</strain>
    </source>
</reference>
<dbReference type="Proteomes" id="UP000324800">
    <property type="component" value="Unassembled WGS sequence"/>
</dbReference>
<proteinExistence type="predicted"/>
<evidence type="ECO:0000313" key="2">
    <source>
        <dbReference type="Proteomes" id="UP000324800"/>
    </source>
</evidence>
<dbReference type="AlphaFoldDB" id="A0A5J4PYH8"/>
<name>A0A5J4PYH8_9EUKA</name>
<dbReference type="EMBL" id="SNRW01048105">
    <property type="protein sequence ID" value="KAA6313901.1"/>
    <property type="molecule type" value="Genomic_DNA"/>
</dbReference>